<keyword evidence="2 4" id="KW-0067">ATP-binding</keyword>
<dbReference type="GO" id="GO:0005524">
    <property type="term" value="F:ATP binding"/>
    <property type="evidence" value="ECO:0007669"/>
    <property type="project" value="UniProtKB-KW"/>
</dbReference>
<keyword evidence="5" id="KW-1185">Reference proteome</keyword>
<dbReference type="Pfam" id="PF13191">
    <property type="entry name" value="AAA_16"/>
    <property type="match status" value="1"/>
</dbReference>
<accession>A0ABT0ZTS2</accession>
<dbReference type="SUPFAM" id="SSF52540">
    <property type="entry name" value="P-loop containing nucleoside triphosphate hydrolases"/>
    <property type="match status" value="1"/>
</dbReference>
<dbReference type="PANTHER" id="PTHR16305:SF35">
    <property type="entry name" value="TRANSCRIPTIONAL ACTIVATOR DOMAIN"/>
    <property type="match status" value="1"/>
</dbReference>
<keyword evidence="1" id="KW-0547">Nucleotide-binding</keyword>
<dbReference type="RefSeq" id="WP_252435698.1">
    <property type="nucleotide sequence ID" value="NZ_JAGSOV010000009.1"/>
</dbReference>
<protein>
    <submittedName>
        <fullName evidence="4">ATP-binding protein</fullName>
    </submittedName>
</protein>
<organism evidence="4 5">
    <name type="scientific">Pseudonocardia humida</name>
    <dbReference type="NCBI Taxonomy" id="2800819"/>
    <lineage>
        <taxon>Bacteria</taxon>
        <taxon>Bacillati</taxon>
        <taxon>Actinomycetota</taxon>
        <taxon>Actinomycetes</taxon>
        <taxon>Pseudonocardiales</taxon>
        <taxon>Pseudonocardiaceae</taxon>
        <taxon>Pseudonocardia</taxon>
    </lineage>
</organism>
<evidence type="ECO:0000313" key="5">
    <source>
        <dbReference type="Proteomes" id="UP001165283"/>
    </source>
</evidence>
<evidence type="ECO:0000256" key="2">
    <source>
        <dbReference type="ARBA" id="ARBA00022840"/>
    </source>
</evidence>
<evidence type="ECO:0000313" key="4">
    <source>
        <dbReference type="EMBL" id="MCO1654093.1"/>
    </source>
</evidence>
<gene>
    <name evidence="4" type="ORF">KDL28_03390</name>
</gene>
<dbReference type="EMBL" id="JAGSOV010000009">
    <property type="protein sequence ID" value="MCO1654093.1"/>
    <property type="molecule type" value="Genomic_DNA"/>
</dbReference>
<dbReference type="PANTHER" id="PTHR16305">
    <property type="entry name" value="TESTICULAR SOLUBLE ADENYLYL CYCLASE"/>
    <property type="match status" value="1"/>
</dbReference>
<reference evidence="4" key="1">
    <citation type="submission" date="2021-04" db="EMBL/GenBank/DDBJ databases">
        <title>Pseudonocardia sp. nov., isolated from sandy soil of mangrove forest.</title>
        <authorList>
            <person name="Zan Z."/>
            <person name="Huang R."/>
            <person name="Liu W."/>
        </authorList>
    </citation>
    <scope>NUCLEOTIDE SEQUENCE</scope>
    <source>
        <strain evidence="4">S2-4</strain>
    </source>
</reference>
<name>A0ABT0ZTS2_9PSEU</name>
<proteinExistence type="predicted"/>
<feature type="domain" description="Orc1-like AAA ATPase" evidence="3">
    <location>
        <begin position="21"/>
        <end position="186"/>
    </location>
</feature>
<dbReference type="Gene3D" id="3.40.50.300">
    <property type="entry name" value="P-loop containing nucleotide triphosphate hydrolases"/>
    <property type="match status" value="1"/>
</dbReference>
<evidence type="ECO:0000259" key="3">
    <source>
        <dbReference type="Pfam" id="PF13191"/>
    </source>
</evidence>
<dbReference type="Proteomes" id="UP001165283">
    <property type="component" value="Unassembled WGS sequence"/>
</dbReference>
<sequence>MAPWTPVALPPGLVASRRTRIVGRRYELAVMETVWESVEQGDGQVLLLGGEPGAGKTRLAAEVACALHEQGAAVLVGTATRDAGVPYQPFVEMLDHLFRSSAPGTLDELLDGSATELRRLSRHVDRHLPDAVERGEPAGDGRRDLFEAVAGLLRRMARDRPLVVVLDDLHWGQLPTVALLEHLVHSCVDSRTLVLATFRTTRRTGRRS</sequence>
<dbReference type="InterPro" id="IPR041664">
    <property type="entry name" value="AAA_16"/>
</dbReference>
<evidence type="ECO:0000256" key="1">
    <source>
        <dbReference type="ARBA" id="ARBA00022741"/>
    </source>
</evidence>
<dbReference type="InterPro" id="IPR027417">
    <property type="entry name" value="P-loop_NTPase"/>
</dbReference>
<comment type="caution">
    <text evidence="4">The sequence shown here is derived from an EMBL/GenBank/DDBJ whole genome shotgun (WGS) entry which is preliminary data.</text>
</comment>